<dbReference type="PROSITE" id="PS51257">
    <property type="entry name" value="PROKAR_LIPOPROTEIN"/>
    <property type="match status" value="1"/>
</dbReference>
<evidence type="ECO:0000313" key="1">
    <source>
        <dbReference type="EMBL" id="KFM75285.1"/>
    </source>
</evidence>
<accession>A0A087UD46</accession>
<protein>
    <submittedName>
        <fullName evidence="1">Uncharacterized protein</fullName>
    </submittedName>
</protein>
<feature type="non-terminal residue" evidence="1">
    <location>
        <position position="46"/>
    </location>
</feature>
<dbReference type="AlphaFoldDB" id="A0A087UD46"/>
<sequence length="46" mass="5153">MYAKYKVVSAILIVTLACFSSILNIPISLKIRTISANYICFLNNND</sequence>
<name>A0A087UD46_STEMI</name>
<keyword evidence="2" id="KW-1185">Reference proteome</keyword>
<gene>
    <name evidence="1" type="ORF">X975_15688</name>
</gene>
<proteinExistence type="predicted"/>
<dbReference type="EMBL" id="KK119281">
    <property type="protein sequence ID" value="KFM75285.1"/>
    <property type="molecule type" value="Genomic_DNA"/>
</dbReference>
<organism evidence="1 2">
    <name type="scientific">Stegodyphus mimosarum</name>
    <name type="common">African social velvet spider</name>
    <dbReference type="NCBI Taxonomy" id="407821"/>
    <lineage>
        <taxon>Eukaryota</taxon>
        <taxon>Metazoa</taxon>
        <taxon>Ecdysozoa</taxon>
        <taxon>Arthropoda</taxon>
        <taxon>Chelicerata</taxon>
        <taxon>Arachnida</taxon>
        <taxon>Araneae</taxon>
        <taxon>Araneomorphae</taxon>
        <taxon>Entelegynae</taxon>
        <taxon>Eresoidea</taxon>
        <taxon>Eresidae</taxon>
        <taxon>Stegodyphus</taxon>
    </lineage>
</organism>
<dbReference type="Proteomes" id="UP000054359">
    <property type="component" value="Unassembled WGS sequence"/>
</dbReference>
<evidence type="ECO:0000313" key="2">
    <source>
        <dbReference type="Proteomes" id="UP000054359"/>
    </source>
</evidence>
<reference evidence="1 2" key="1">
    <citation type="submission" date="2013-11" db="EMBL/GenBank/DDBJ databases">
        <title>Genome sequencing of Stegodyphus mimosarum.</title>
        <authorList>
            <person name="Bechsgaard J."/>
        </authorList>
    </citation>
    <scope>NUCLEOTIDE SEQUENCE [LARGE SCALE GENOMIC DNA]</scope>
</reference>